<dbReference type="EMBL" id="BKZW01000002">
    <property type="protein sequence ID" value="GER89840.1"/>
    <property type="molecule type" value="Genomic_DNA"/>
</dbReference>
<accession>A0A5J4KTQ0</accession>
<sequence length="49" mass="5266">MPGRDVKARLARNARSRATGQVTITLFGVPEGFATFLRLASASQESMQA</sequence>
<name>A0A5J4KTQ0_9CHLR</name>
<gene>
    <name evidence="1" type="ORF">KDW_40020</name>
</gene>
<keyword evidence="2" id="KW-1185">Reference proteome</keyword>
<dbReference type="Proteomes" id="UP000326912">
    <property type="component" value="Unassembled WGS sequence"/>
</dbReference>
<evidence type="ECO:0000313" key="1">
    <source>
        <dbReference type="EMBL" id="GER89840.1"/>
    </source>
</evidence>
<dbReference type="AlphaFoldDB" id="A0A5J4KTQ0"/>
<organism evidence="1 2">
    <name type="scientific">Dictyobacter vulcani</name>
    <dbReference type="NCBI Taxonomy" id="2607529"/>
    <lineage>
        <taxon>Bacteria</taxon>
        <taxon>Bacillati</taxon>
        <taxon>Chloroflexota</taxon>
        <taxon>Ktedonobacteria</taxon>
        <taxon>Ktedonobacterales</taxon>
        <taxon>Dictyobacteraceae</taxon>
        <taxon>Dictyobacter</taxon>
    </lineage>
</organism>
<protein>
    <submittedName>
        <fullName evidence="1">Uncharacterized protein</fullName>
    </submittedName>
</protein>
<comment type="caution">
    <text evidence="1">The sequence shown here is derived from an EMBL/GenBank/DDBJ whole genome shotgun (WGS) entry which is preliminary data.</text>
</comment>
<evidence type="ECO:0000313" key="2">
    <source>
        <dbReference type="Proteomes" id="UP000326912"/>
    </source>
</evidence>
<reference evidence="1 2" key="1">
    <citation type="submission" date="2019-10" db="EMBL/GenBank/DDBJ databases">
        <title>Dictyobacter vulcani sp. nov., within the class Ktedonobacteria, isolated from soil of volcanic Mt. Zao.</title>
        <authorList>
            <person name="Zheng Y."/>
            <person name="Wang C.M."/>
            <person name="Sakai Y."/>
            <person name="Abe K."/>
            <person name="Yokota A."/>
            <person name="Yabe S."/>
        </authorList>
    </citation>
    <scope>NUCLEOTIDE SEQUENCE [LARGE SCALE GENOMIC DNA]</scope>
    <source>
        <strain evidence="1 2">W12</strain>
    </source>
</reference>
<proteinExistence type="predicted"/>